<keyword evidence="1" id="KW-1133">Transmembrane helix</keyword>
<gene>
    <name evidence="2" type="ORF">H7J73_16060</name>
</gene>
<reference evidence="2 3" key="1">
    <citation type="journal article" date="2022" name="BMC Genomics">
        <title>Comparative genome analysis of mycobacteria focusing on tRNA and non-coding RNA.</title>
        <authorList>
            <person name="Behra P.R.K."/>
            <person name="Pettersson B.M.F."/>
            <person name="Ramesh M."/>
            <person name="Das S."/>
            <person name="Dasgupta S."/>
            <person name="Kirsebom L.A."/>
        </authorList>
    </citation>
    <scope>NUCLEOTIDE SEQUENCE [LARGE SCALE GENOMIC DNA]</scope>
    <source>
        <strain evidence="2 3">DSM 44078</strain>
    </source>
</reference>
<feature type="transmembrane region" description="Helical" evidence="1">
    <location>
        <begin position="27"/>
        <end position="48"/>
    </location>
</feature>
<proteinExistence type="predicted"/>
<feature type="transmembrane region" description="Helical" evidence="1">
    <location>
        <begin position="55"/>
        <end position="71"/>
    </location>
</feature>
<evidence type="ECO:0000313" key="2">
    <source>
        <dbReference type="EMBL" id="MCV7227544.1"/>
    </source>
</evidence>
<evidence type="ECO:0000313" key="3">
    <source>
        <dbReference type="Proteomes" id="UP001526201"/>
    </source>
</evidence>
<accession>A0ABT3CDI3</accession>
<keyword evidence="3" id="KW-1185">Reference proteome</keyword>
<keyword evidence="1" id="KW-0472">Membrane</keyword>
<comment type="caution">
    <text evidence="2">The sequence shown here is derived from an EMBL/GenBank/DDBJ whole genome shotgun (WGS) entry which is preliminary data.</text>
</comment>
<name>A0ABT3CDI3_9MYCO</name>
<evidence type="ECO:0000256" key="1">
    <source>
        <dbReference type="SAM" id="Phobius"/>
    </source>
</evidence>
<organism evidence="2 3">
    <name type="scientific">Mycolicibacterium komossense</name>
    <dbReference type="NCBI Taxonomy" id="1779"/>
    <lineage>
        <taxon>Bacteria</taxon>
        <taxon>Bacillati</taxon>
        <taxon>Actinomycetota</taxon>
        <taxon>Actinomycetes</taxon>
        <taxon>Mycobacteriales</taxon>
        <taxon>Mycobacteriaceae</taxon>
        <taxon>Mycolicibacterium</taxon>
    </lineage>
</organism>
<sequence length="72" mass="7355">MVSAHDGHVVPSPLAVTRPAKTSDTHWALGLLMVIIAVAGITGIVIAVSMGLTNLALAIGIVGCAFFARAWC</sequence>
<dbReference type="RefSeq" id="WP_264068471.1">
    <property type="nucleotide sequence ID" value="NZ_JACKTY010000029.1"/>
</dbReference>
<dbReference type="Proteomes" id="UP001526201">
    <property type="component" value="Unassembled WGS sequence"/>
</dbReference>
<dbReference type="EMBL" id="JACKTY010000029">
    <property type="protein sequence ID" value="MCV7227544.1"/>
    <property type="molecule type" value="Genomic_DNA"/>
</dbReference>
<keyword evidence="1" id="KW-0812">Transmembrane</keyword>
<protein>
    <submittedName>
        <fullName evidence="2">Uncharacterized protein</fullName>
    </submittedName>
</protein>